<dbReference type="InterPro" id="IPR007060">
    <property type="entry name" value="FtsL/DivIC"/>
</dbReference>
<dbReference type="Pfam" id="PF04977">
    <property type="entry name" value="DivIC"/>
    <property type="match status" value="1"/>
</dbReference>
<evidence type="ECO:0000256" key="2">
    <source>
        <dbReference type="SAM" id="MobiDB-lite"/>
    </source>
</evidence>
<keyword evidence="3" id="KW-0812">Transmembrane</keyword>
<dbReference type="AlphaFoldDB" id="A0A6J7F9D1"/>
<feature type="coiled-coil region" evidence="1">
    <location>
        <begin position="94"/>
        <end position="124"/>
    </location>
</feature>
<accession>A0A6J7F9D1</accession>
<evidence type="ECO:0000256" key="1">
    <source>
        <dbReference type="SAM" id="Coils"/>
    </source>
</evidence>
<keyword evidence="3" id="KW-0472">Membrane</keyword>
<reference evidence="4" key="1">
    <citation type="submission" date="2020-05" db="EMBL/GenBank/DDBJ databases">
        <authorList>
            <person name="Chiriac C."/>
            <person name="Salcher M."/>
            <person name="Ghai R."/>
            <person name="Kavagutti S V."/>
        </authorList>
    </citation>
    <scope>NUCLEOTIDE SEQUENCE</scope>
</reference>
<proteinExistence type="predicted"/>
<organism evidence="4">
    <name type="scientific">freshwater metagenome</name>
    <dbReference type="NCBI Taxonomy" id="449393"/>
    <lineage>
        <taxon>unclassified sequences</taxon>
        <taxon>metagenomes</taxon>
        <taxon>ecological metagenomes</taxon>
    </lineage>
</organism>
<keyword evidence="3" id="KW-1133">Transmembrane helix</keyword>
<evidence type="ECO:0000256" key="3">
    <source>
        <dbReference type="SAM" id="Phobius"/>
    </source>
</evidence>
<feature type="transmembrane region" description="Helical" evidence="3">
    <location>
        <begin position="69"/>
        <end position="88"/>
    </location>
</feature>
<protein>
    <submittedName>
        <fullName evidence="4">Unannotated protein</fullName>
    </submittedName>
</protein>
<feature type="region of interest" description="Disordered" evidence="2">
    <location>
        <begin position="1"/>
        <end position="45"/>
    </location>
</feature>
<sequence length="207" mass="22854">MDPQRPEVRGAMSSVSAGDSGRQRPKPKRTRRRSSGETKAPSRAWVRAKHEITPSGNRRLGLWLGGVRVSGLTILVVILTVMGVGILGPQINIFVQQRHEVADLEEQIRAKKAAIDNLQKERARWDDPAFIRAQARERLFYVMPGDISFIVINDVPLTEQVVEKPSSTVQSTQSDWMRGIFNSVMVAGLSDATPAELDAATSRLGSK</sequence>
<name>A0A6J7F9D1_9ZZZZ</name>
<evidence type="ECO:0000313" key="4">
    <source>
        <dbReference type="EMBL" id="CAB4888043.1"/>
    </source>
</evidence>
<dbReference type="EMBL" id="CAFBMB010000003">
    <property type="protein sequence ID" value="CAB4888043.1"/>
    <property type="molecule type" value="Genomic_DNA"/>
</dbReference>
<feature type="compositionally biased region" description="Basic residues" evidence="2">
    <location>
        <begin position="23"/>
        <end position="33"/>
    </location>
</feature>
<gene>
    <name evidence="4" type="ORF">UFOPK3516_00104</name>
</gene>
<keyword evidence="1" id="KW-0175">Coiled coil</keyword>